<feature type="signal peptide" evidence="1">
    <location>
        <begin position="1"/>
        <end position="19"/>
    </location>
</feature>
<evidence type="ECO:0000313" key="2">
    <source>
        <dbReference type="EMBL" id="ALO14580.1"/>
    </source>
</evidence>
<evidence type="ECO:0000313" key="3">
    <source>
        <dbReference type="Proteomes" id="UP000064893"/>
    </source>
</evidence>
<dbReference type="EMBL" id="CP013118">
    <property type="protein sequence ID" value="ALO14580.1"/>
    <property type="molecule type" value="Genomic_DNA"/>
</dbReference>
<protein>
    <submittedName>
        <fullName evidence="2">Uncharacterized protein</fullName>
    </submittedName>
</protein>
<organism evidence="2 3">
    <name type="scientific">Salinivirga cyanobacteriivorans</name>
    <dbReference type="NCBI Taxonomy" id="1307839"/>
    <lineage>
        <taxon>Bacteria</taxon>
        <taxon>Pseudomonadati</taxon>
        <taxon>Bacteroidota</taxon>
        <taxon>Bacteroidia</taxon>
        <taxon>Bacteroidales</taxon>
        <taxon>Salinivirgaceae</taxon>
        <taxon>Salinivirga</taxon>
    </lineage>
</organism>
<keyword evidence="3" id="KW-1185">Reference proteome</keyword>
<dbReference type="KEGG" id="blq:L21SP5_00912"/>
<dbReference type="Proteomes" id="UP000064893">
    <property type="component" value="Chromosome"/>
</dbReference>
<dbReference type="AlphaFoldDB" id="A0A0S2HX81"/>
<keyword evidence="1" id="KW-0732">Signal</keyword>
<evidence type="ECO:0000256" key="1">
    <source>
        <dbReference type="SAM" id="SignalP"/>
    </source>
</evidence>
<proteinExistence type="predicted"/>
<feature type="chain" id="PRO_5006599310" evidence="1">
    <location>
        <begin position="20"/>
        <end position="226"/>
    </location>
</feature>
<reference evidence="2 3" key="1">
    <citation type="submission" date="2015-11" db="EMBL/GenBank/DDBJ databases">
        <title>Description and complete genome sequence of a novel strain predominating in hypersaline microbial mats and representing a new family of the Bacteriodetes phylum.</title>
        <authorList>
            <person name="Spring S."/>
            <person name="Bunk B."/>
            <person name="Sproer C."/>
            <person name="Klenk H.-P."/>
        </authorList>
    </citation>
    <scope>NUCLEOTIDE SEQUENCE [LARGE SCALE GENOMIC DNA]</scope>
    <source>
        <strain evidence="2 3">L21-Spi-D4</strain>
    </source>
</reference>
<sequence precursor="true">MKMKTLLIGFLATAMIFVACEKDEEDDNTQLNEDGLTQDITDLVPQDILDEMEDLGLQINGGGNPPSLENTYLASPFILQSSNISTDYVGMTFPDFYATFEEQDNNNLTIEYSYENGSESGSGLGGFIVGEDNDFTVFVGVTSENYYGELAENVQVISGTLASDHIVDLQAALFMIDNNGNPSGAWIENGQGRVIYDEDGESPVVASGKSSISTELTKSVLSRIKK</sequence>
<gene>
    <name evidence="2" type="ORF">L21SP5_00912</name>
</gene>
<accession>A0A0S2HX81</accession>
<name>A0A0S2HX81_9BACT</name>
<dbReference type="PROSITE" id="PS51257">
    <property type="entry name" value="PROKAR_LIPOPROTEIN"/>
    <property type="match status" value="1"/>
</dbReference>